<accession>A0A931AVB0</accession>
<evidence type="ECO:0000313" key="2">
    <source>
        <dbReference type="Proteomes" id="UP000621436"/>
    </source>
</evidence>
<organism evidence="1 2">
    <name type="scientific">Halonatronomonas betaini</name>
    <dbReference type="NCBI Taxonomy" id="2778430"/>
    <lineage>
        <taxon>Bacteria</taxon>
        <taxon>Bacillati</taxon>
        <taxon>Bacillota</taxon>
        <taxon>Clostridia</taxon>
        <taxon>Halanaerobiales</taxon>
        <taxon>Halarsenatibacteraceae</taxon>
        <taxon>Halonatronomonas</taxon>
    </lineage>
</organism>
<dbReference type="EMBL" id="JADPIE010000004">
    <property type="protein sequence ID" value="MBF8437135.1"/>
    <property type="molecule type" value="Genomic_DNA"/>
</dbReference>
<evidence type="ECO:0000313" key="1">
    <source>
        <dbReference type="EMBL" id="MBF8437135.1"/>
    </source>
</evidence>
<protein>
    <submittedName>
        <fullName evidence="1">Uncharacterized protein</fullName>
    </submittedName>
</protein>
<dbReference type="RefSeq" id="WP_270454088.1">
    <property type="nucleotide sequence ID" value="NZ_JADPIE010000004.1"/>
</dbReference>
<reference evidence="1" key="1">
    <citation type="submission" date="2020-11" db="EMBL/GenBank/DDBJ databases">
        <title>Halonatronomonas betainensis gen. nov., sp. nov. a novel haloalkaliphilic representative of the family Halanaerobiacae capable of betaine degradation.</title>
        <authorList>
            <person name="Boltyanskaya Y."/>
            <person name="Kevbrin V."/>
            <person name="Detkova E."/>
            <person name="Grouzdev D.S."/>
            <person name="Koziaeva V."/>
            <person name="Zhilina T."/>
        </authorList>
    </citation>
    <scope>NUCLEOTIDE SEQUENCE</scope>
    <source>
        <strain evidence="1">Z-7014</strain>
    </source>
</reference>
<dbReference type="AlphaFoldDB" id="A0A931AVB0"/>
<keyword evidence="2" id="KW-1185">Reference proteome</keyword>
<comment type="caution">
    <text evidence="1">The sequence shown here is derived from an EMBL/GenBank/DDBJ whole genome shotgun (WGS) entry which is preliminary data.</text>
</comment>
<sequence>MNINPEEILILKEYDEVKAGSRINDYLDKQYNIDSAKIKDKLIEKSLMEVNQKKASYALTARGEEIINDHPHLIYYHRRKLLQKNIDLNKFHNTYLESKESSYRKVALDLLKENSKKARKKKAWNDYRNIFLSMANIYRDIDKDQKTLKNLMKVYHIDLSGLSNNNNFNPIMIRIAPGIIDEIKELIVELQYQEDELKTIYQSVVERLDLPRQNYSVSKQFEYLITALKDGAESVNIKIQKDNIKLTKKQEKDKGIIKGILSKIFSK</sequence>
<proteinExistence type="predicted"/>
<dbReference type="Proteomes" id="UP000621436">
    <property type="component" value="Unassembled WGS sequence"/>
</dbReference>
<gene>
    <name evidence="1" type="ORF">I0Q91_08605</name>
</gene>
<name>A0A931AVB0_9FIRM</name>